<proteinExistence type="predicted"/>
<reference evidence="1" key="1">
    <citation type="submission" date="2021-12" db="EMBL/GenBank/DDBJ databases">
        <authorList>
            <person name="Martin H S."/>
        </authorList>
    </citation>
    <scope>NUCLEOTIDE SEQUENCE</scope>
</reference>
<organism evidence="1 2">
    <name type="scientific">Brenthis ino</name>
    <name type="common">lesser marbled fritillary</name>
    <dbReference type="NCBI Taxonomy" id="405034"/>
    <lineage>
        <taxon>Eukaryota</taxon>
        <taxon>Metazoa</taxon>
        <taxon>Ecdysozoa</taxon>
        <taxon>Arthropoda</taxon>
        <taxon>Hexapoda</taxon>
        <taxon>Insecta</taxon>
        <taxon>Pterygota</taxon>
        <taxon>Neoptera</taxon>
        <taxon>Endopterygota</taxon>
        <taxon>Lepidoptera</taxon>
        <taxon>Glossata</taxon>
        <taxon>Ditrysia</taxon>
        <taxon>Papilionoidea</taxon>
        <taxon>Nymphalidae</taxon>
        <taxon>Heliconiinae</taxon>
        <taxon>Argynnini</taxon>
        <taxon>Brenthis</taxon>
    </lineage>
</organism>
<dbReference type="AlphaFoldDB" id="A0A8J9VK04"/>
<sequence length="101" mass="10535">MSFVYKILEKLQHFQYCDTPLVARGASREGSGSVGSVKGPFDVCRRLNAPPAGPAPLIISNFPVIQCGMSCSLTLTANVAKSIRAAEGVRAAADQRLAAGG</sequence>
<accession>A0A8J9VK04</accession>
<keyword evidence="2" id="KW-1185">Reference proteome</keyword>
<gene>
    <name evidence="1" type="ORF">BINO364_LOCUS9025</name>
</gene>
<dbReference type="EMBL" id="OV170223">
    <property type="protein sequence ID" value="CAH0723158.1"/>
    <property type="molecule type" value="Genomic_DNA"/>
</dbReference>
<evidence type="ECO:0000313" key="2">
    <source>
        <dbReference type="Proteomes" id="UP000838878"/>
    </source>
</evidence>
<feature type="non-terminal residue" evidence="1">
    <location>
        <position position="101"/>
    </location>
</feature>
<evidence type="ECO:0000313" key="1">
    <source>
        <dbReference type="EMBL" id="CAH0723158.1"/>
    </source>
</evidence>
<name>A0A8J9VK04_9NEOP</name>
<dbReference type="Proteomes" id="UP000838878">
    <property type="component" value="Chromosome 3"/>
</dbReference>
<protein>
    <submittedName>
        <fullName evidence="1">Uncharacterized protein</fullName>
    </submittedName>
</protein>